<dbReference type="EMBL" id="PFAT01000021">
    <property type="protein sequence ID" value="PIR92518.1"/>
    <property type="molecule type" value="Genomic_DNA"/>
</dbReference>
<dbReference type="InterPro" id="IPR043148">
    <property type="entry name" value="TagF_C"/>
</dbReference>
<dbReference type="Proteomes" id="UP000228510">
    <property type="component" value="Unassembled WGS sequence"/>
</dbReference>
<protein>
    <recommendedName>
        <fullName evidence="3">Capsule polysaccharide biosynthesis protein</fullName>
    </recommendedName>
</protein>
<gene>
    <name evidence="1" type="ORF">COU01_01530</name>
</gene>
<dbReference type="GO" id="GO:0015774">
    <property type="term" value="P:polysaccharide transport"/>
    <property type="evidence" value="ECO:0007669"/>
    <property type="project" value="InterPro"/>
</dbReference>
<dbReference type="Pfam" id="PF05159">
    <property type="entry name" value="Capsule_synth"/>
    <property type="match status" value="1"/>
</dbReference>
<reference evidence="2" key="1">
    <citation type="submission" date="2017-09" db="EMBL/GenBank/DDBJ databases">
        <title>Depth-based differentiation of microbial function through sediment-hosted aquifers and enrichment of novel symbionts in the deep terrestrial subsurface.</title>
        <authorList>
            <person name="Probst A.J."/>
            <person name="Ladd B."/>
            <person name="Jarett J.K."/>
            <person name="Geller-Mcgrath D.E."/>
            <person name="Sieber C.M.K."/>
            <person name="Emerson J.B."/>
            <person name="Anantharaman K."/>
            <person name="Thomas B.C."/>
            <person name="Malmstrom R."/>
            <person name="Stieglmeier M."/>
            <person name="Klingl A."/>
            <person name="Woyke T."/>
            <person name="Ryan C.M."/>
            <person name="Banfield J.F."/>
        </authorList>
    </citation>
    <scope>NUCLEOTIDE SEQUENCE [LARGE SCALE GENOMIC DNA]</scope>
</reference>
<dbReference type="SUPFAM" id="SSF53756">
    <property type="entry name" value="UDP-Glycosyltransferase/glycogen phosphorylase"/>
    <property type="match status" value="1"/>
</dbReference>
<accession>A0A2H0V0A8</accession>
<comment type="caution">
    <text evidence="1">The sequence shown here is derived from an EMBL/GenBank/DDBJ whole genome shotgun (WGS) entry which is preliminary data.</text>
</comment>
<dbReference type="Gene3D" id="3.40.50.12580">
    <property type="match status" value="1"/>
</dbReference>
<dbReference type="GO" id="GO:0000271">
    <property type="term" value="P:polysaccharide biosynthetic process"/>
    <property type="evidence" value="ECO:0007669"/>
    <property type="project" value="InterPro"/>
</dbReference>
<dbReference type="InterPro" id="IPR007833">
    <property type="entry name" value="Capsule_polysaccharide_synth"/>
</dbReference>
<evidence type="ECO:0000313" key="2">
    <source>
        <dbReference type="Proteomes" id="UP000228510"/>
    </source>
</evidence>
<dbReference type="AlphaFoldDB" id="A0A2H0V0A8"/>
<proteinExistence type="predicted"/>
<evidence type="ECO:0000313" key="1">
    <source>
        <dbReference type="EMBL" id="PIR92518.1"/>
    </source>
</evidence>
<sequence>MKICFLLQRRFAYVGHKIALIMKERYNINEFCGYVYTRSSFEFLKNQKDINYTSLLLDEEIHKEYKKEELDMDFLDKFEKEYGMPNIWPYITLDRVVMHNQLVREYPYNTPPYTHEEMMKIFQVKAKAILNFIETEKPDAFVVNVIGGTGSMLLYQIAKNKNIKILYITTARIDSKYTISNDYKKFSYAEDTFNQLMSGSYESSKKNEAKQYINNIRKNLTNYLYFSPDEANKNYRLKPLKWFAPKYLWRSLAWFMKLCYSYFKGGQDGYCDEKPLGYFIDRIKRKIRTLRGFKHLYDKVNFSENFAFFPLHREPEIALLLFAPFWSDQINLIKQVAKSLPIYYKLYVKEHPTMMGYRTHAYYKELKKIPNVKLIPHDTNSSKIIQHTKLSIVLSSTAGWETAILKKPVITFGDVFYNKLSFVKKCDVIEKLPFIVKEQLENFQYSEDELINFVSAVMEESASDVGLNEIWEKGVPDKQQEKQRLTKLTDLLAKKLNLKKIEI</sequence>
<evidence type="ECO:0008006" key="3">
    <source>
        <dbReference type="Google" id="ProtNLM"/>
    </source>
</evidence>
<organism evidence="1 2">
    <name type="scientific">Candidatus Falkowbacteria bacterium CG10_big_fil_rev_8_21_14_0_10_44_15</name>
    <dbReference type="NCBI Taxonomy" id="1974569"/>
    <lineage>
        <taxon>Bacteria</taxon>
        <taxon>Candidatus Falkowiibacteriota</taxon>
    </lineage>
</organism>
<name>A0A2H0V0A8_9BACT</name>